<dbReference type="InterPro" id="IPR036922">
    <property type="entry name" value="Rieske_2Fe-2S_sf"/>
</dbReference>
<dbReference type="SUPFAM" id="SSF50022">
    <property type="entry name" value="ISP domain"/>
    <property type="match status" value="1"/>
</dbReference>
<keyword evidence="6" id="KW-0411">Iron-sulfur</keyword>
<evidence type="ECO:0000256" key="4">
    <source>
        <dbReference type="ARBA" id="ARBA00023002"/>
    </source>
</evidence>
<accession>A0A4R6WZE2</accession>
<keyword evidence="2" id="KW-0001">2Fe-2S</keyword>
<comment type="caution">
    <text evidence="8">The sequence shown here is derived from an EMBL/GenBank/DDBJ whole genome shotgun (WGS) entry which is preliminary data.</text>
</comment>
<evidence type="ECO:0000256" key="2">
    <source>
        <dbReference type="ARBA" id="ARBA00022714"/>
    </source>
</evidence>
<dbReference type="InterPro" id="IPR015879">
    <property type="entry name" value="Ring_hydroxy_dOase_asu_C_dom"/>
</dbReference>
<proteinExistence type="predicted"/>
<dbReference type="PANTHER" id="PTHR43756:SF5">
    <property type="entry name" value="CHOLINE MONOOXYGENASE, CHLOROPLASTIC"/>
    <property type="match status" value="1"/>
</dbReference>
<dbReference type="CDD" id="cd03469">
    <property type="entry name" value="Rieske_RO_Alpha_N"/>
    <property type="match status" value="1"/>
</dbReference>
<name>A0A4R6WZE2_9PROT</name>
<dbReference type="GO" id="GO:0004497">
    <property type="term" value="F:monooxygenase activity"/>
    <property type="evidence" value="ECO:0007669"/>
    <property type="project" value="UniProtKB-KW"/>
</dbReference>
<dbReference type="EMBL" id="SNYW01000001">
    <property type="protein sequence ID" value="TDQ86427.1"/>
    <property type="molecule type" value="Genomic_DNA"/>
</dbReference>
<comment type="cofactor">
    <cofactor evidence="1">
        <name>Fe cation</name>
        <dbReference type="ChEBI" id="CHEBI:24875"/>
    </cofactor>
</comment>
<protein>
    <submittedName>
        <fullName evidence="8">Choline monooxygenase</fullName>
    </submittedName>
</protein>
<evidence type="ECO:0000259" key="7">
    <source>
        <dbReference type="PROSITE" id="PS51296"/>
    </source>
</evidence>
<dbReference type="Pfam" id="PF00355">
    <property type="entry name" value="Rieske"/>
    <property type="match status" value="1"/>
</dbReference>
<gene>
    <name evidence="8" type="ORF">A8950_0119</name>
</gene>
<keyword evidence="4" id="KW-0560">Oxidoreductase</keyword>
<dbReference type="RefSeq" id="WP_133611539.1">
    <property type="nucleotide sequence ID" value="NZ_SNYW01000001.1"/>
</dbReference>
<dbReference type="SUPFAM" id="SSF55961">
    <property type="entry name" value="Bet v1-like"/>
    <property type="match status" value="1"/>
</dbReference>
<feature type="domain" description="Rieske" evidence="7">
    <location>
        <begin position="60"/>
        <end position="168"/>
    </location>
</feature>
<dbReference type="Gene3D" id="2.102.10.10">
    <property type="entry name" value="Rieske [2Fe-2S] iron-sulphur domain"/>
    <property type="match status" value="1"/>
</dbReference>
<dbReference type="AlphaFoldDB" id="A0A4R6WZE2"/>
<dbReference type="OrthoDB" id="7456916at2"/>
<evidence type="ECO:0000256" key="3">
    <source>
        <dbReference type="ARBA" id="ARBA00022723"/>
    </source>
</evidence>
<reference evidence="8 9" key="1">
    <citation type="submission" date="2019-03" db="EMBL/GenBank/DDBJ databases">
        <title>Genomic Encyclopedia of Type Strains, Phase III (KMG-III): the genomes of soil and plant-associated and newly described type strains.</title>
        <authorList>
            <person name="Whitman W."/>
        </authorList>
    </citation>
    <scope>NUCLEOTIDE SEQUENCE [LARGE SCALE GENOMIC DNA]</scope>
    <source>
        <strain evidence="8 9">CGMCC 1.7660</strain>
    </source>
</reference>
<dbReference type="Pfam" id="PF00848">
    <property type="entry name" value="Ring_hydroxyl_A"/>
    <property type="match status" value="2"/>
</dbReference>
<evidence type="ECO:0000256" key="5">
    <source>
        <dbReference type="ARBA" id="ARBA00023004"/>
    </source>
</evidence>
<sequence length="373" mass="42064">MAPDSGIEKAGVQTRTAHAVPAGGGMVDGKTTPLYSLPASWYHDPKIYEAERWGVFAATWQFVASEQDVPNPGDYTAVEFAGFKVFVLRDRDGKLKAFHNMCPHRAAPLFAEGAGHCDVLRCRYHGWAFDHDGKLKVAPYFGEANWFRKEEHGLKPVRLDTWRGFIFVNLDGKAAPLLDFLGDVPALVEKYPIESFRRKDAADFTVKANWKIYTDNFVEGYHIPGIHPGLIQAIDFNAFETTYQRNVVIMKAPQKEGSIYGGLWLWLWPNMTLSVYPDGMNASRIVAHGPKLTTLHYSFYFQSLDPALDAGQRRTIETNCQIVREDFGICEDAHSNFEAGIFEKGPMSPRHELGVRYFHDEMRQALKAQGIAE</sequence>
<dbReference type="InterPro" id="IPR001663">
    <property type="entry name" value="Rng_hydr_dOase-A"/>
</dbReference>
<dbReference type="Gene3D" id="3.90.380.10">
    <property type="entry name" value="Naphthalene 1,2-dioxygenase Alpha Subunit, Chain A, domain 1"/>
    <property type="match status" value="2"/>
</dbReference>
<evidence type="ECO:0000256" key="1">
    <source>
        <dbReference type="ARBA" id="ARBA00001962"/>
    </source>
</evidence>
<dbReference type="PROSITE" id="PS51296">
    <property type="entry name" value="RIESKE"/>
    <property type="match status" value="1"/>
</dbReference>
<keyword evidence="8" id="KW-0503">Monooxygenase</keyword>
<dbReference type="GO" id="GO:0051537">
    <property type="term" value="F:2 iron, 2 sulfur cluster binding"/>
    <property type="evidence" value="ECO:0007669"/>
    <property type="project" value="UniProtKB-KW"/>
</dbReference>
<evidence type="ECO:0000313" key="8">
    <source>
        <dbReference type="EMBL" id="TDQ86427.1"/>
    </source>
</evidence>
<keyword evidence="9" id="KW-1185">Reference proteome</keyword>
<evidence type="ECO:0000313" key="9">
    <source>
        <dbReference type="Proteomes" id="UP000295783"/>
    </source>
</evidence>
<dbReference type="PANTHER" id="PTHR43756">
    <property type="entry name" value="CHOLINE MONOOXYGENASE, CHLOROPLASTIC"/>
    <property type="match status" value="1"/>
</dbReference>
<dbReference type="PRINTS" id="PR00090">
    <property type="entry name" value="RNGDIOXGNASE"/>
</dbReference>
<dbReference type="GO" id="GO:0005506">
    <property type="term" value="F:iron ion binding"/>
    <property type="evidence" value="ECO:0007669"/>
    <property type="project" value="InterPro"/>
</dbReference>
<keyword evidence="3" id="KW-0479">Metal-binding</keyword>
<organism evidence="8 9">
    <name type="scientific">Dongia mobilis</name>
    <dbReference type="NCBI Taxonomy" id="578943"/>
    <lineage>
        <taxon>Bacteria</taxon>
        <taxon>Pseudomonadati</taxon>
        <taxon>Pseudomonadota</taxon>
        <taxon>Alphaproteobacteria</taxon>
        <taxon>Rhodospirillales</taxon>
        <taxon>Dongiaceae</taxon>
        <taxon>Dongia</taxon>
    </lineage>
</organism>
<evidence type="ECO:0000256" key="6">
    <source>
        <dbReference type="ARBA" id="ARBA00023014"/>
    </source>
</evidence>
<dbReference type="Proteomes" id="UP000295783">
    <property type="component" value="Unassembled WGS sequence"/>
</dbReference>
<dbReference type="InterPro" id="IPR017941">
    <property type="entry name" value="Rieske_2Fe-2S"/>
</dbReference>
<keyword evidence="5" id="KW-0408">Iron</keyword>